<dbReference type="SUPFAM" id="SSF51197">
    <property type="entry name" value="Clavaminate synthase-like"/>
    <property type="match status" value="1"/>
</dbReference>
<organism evidence="6 7">
    <name type="scientific">Paramuricea clavata</name>
    <name type="common">Red gorgonian</name>
    <name type="synonym">Violescent sea-whip</name>
    <dbReference type="NCBI Taxonomy" id="317549"/>
    <lineage>
        <taxon>Eukaryota</taxon>
        <taxon>Metazoa</taxon>
        <taxon>Cnidaria</taxon>
        <taxon>Anthozoa</taxon>
        <taxon>Octocorallia</taxon>
        <taxon>Malacalcyonacea</taxon>
        <taxon>Plexauridae</taxon>
        <taxon>Paramuricea</taxon>
    </lineage>
</organism>
<reference evidence="6" key="1">
    <citation type="submission" date="2020-04" db="EMBL/GenBank/DDBJ databases">
        <authorList>
            <person name="Alioto T."/>
            <person name="Alioto T."/>
            <person name="Gomez Garrido J."/>
        </authorList>
    </citation>
    <scope>NUCLEOTIDE SEQUENCE</scope>
    <source>
        <strain evidence="6">A484AB</strain>
    </source>
</reference>
<feature type="region of interest" description="Disordered" evidence="4">
    <location>
        <begin position="1"/>
        <end position="33"/>
    </location>
</feature>
<evidence type="ECO:0000313" key="7">
    <source>
        <dbReference type="Proteomes" id="UP001152795"/>
    </source>
</evidence>
<dbReference type="Pfam" id="PF05118">
    <property type="entry name" value="Asp_Arg_Hydrox"/>
    <property type="match status" value="1"/>
</dbReference>
<dbReference type="InterPro" id="IPR051821">
    <property type="entry name" value="Asp/Asn_beta-hydroxylase"/>
</dbReference>
<evidence type="ECO:0000313" key="6">
    <source>
        <dbReference type="EMBL" id="CAB3982496.1"/>
    </source>
</evidence>
<protein>
    <submittedName>
        <fullName evidence="6">Aspartate beta-hydroxylase domain-containing 2</fullName>
    </submittedName>
</protein>
<feature type="compositionally biased region" description="Polar residues" evidence="4">
    <location>
        <begin position="1"/>
        <end position="17"/>
    </location>
</feature>
<dbReference type="Proteomes" id="UP001152795">
    <property type="component" value="Unassembled WGS sequence"/>
</dbReference>
<dbReference type="OrthoDB" id="438431at2759"/>
<comment type="caution">
    <text evidence="6">The sequence shown here is derived from an EMBL/GenBank/DDBJ whole genome shotgun (WGS) entry which is preliminary data.</text>
</comment>
<keyword evidence="7" id="KW-1185">Reference proteome</keyword>
<evidence type="ECO:0000256" key="3">
    <source>
        <dbReference type="ARBA" id="ARBA00023002"/>
    </source>
</evidence>
<dbReference type="InterPro" id="IPR027443">
    <property type="entry name" value="IPNS-like_sf"/>
</dbReference>
<evidence type="ECO:0000259" key="5">
    <source>
        <dbReference type="Pfam" id="PF05118"/>
    </source>
</evidence>
<dbReference type="GO" id="GO:0016020">
    <property type="term" value="C:membrane"/>
    <property type="evidence" value="ECO:0007669"/>
    <property type="project" value="TreeGrafter"/>
</dbReference>
<sequence length="300" mass="34562">MPSNKIESPTNYASRSPNFGRETDESTKAETEREEKAEICTSLSCIRCSKSVYSVEKLLTKWSVIEQQFKTDQNTKNRITNGIVNTSKRLEMYETSQQEPTLFYLAGLPSQIWYNSHMYANEVSILENRSTLDVFKREFMNVYQDLNIGWVANKVPLGGWYLFYLVNQGVKNEQNCLKCPRIVETIEGLTSAMLDCAFGNVVFSVLLPGTSIARHCGPTNVRIRCHVPLQASKGYYISVAGEQQTWQEEKTLVFDDSFYHEVYCYGNINEPRVVLMIDLWHPSLLLREREMIKKLFSPQQ</sequence>
<accession>A0A6S7G2N7</accession>
<evidence type="ECO:0000256" key="4">
    <source>
        <dbReference type="SAM" id="MobiDB-lite"/>
    </source>
</evidence>
<dbReference type="PANTHER" id="PTHR46332">
    <property type="entry name" value="ASPARTATE BETA-HYDROXYLASE DOMAIN-CONTAINING PROTEIN 2"/>
    <property type="match status" value="1"/>
</dbReference>
<keyword evidence="2" id="KW-0223">Dioxygenase</keyword>
<dbReference type="GO" id="GO:0051213">
    <property type="term" value="F:dioxygenase activity"/>
    <property type="evidence" value="ECO:0007669"/>
    <property type="project" value="UniProtKB-KW"/>
</dbReference>
<dbReference type="PANTHER" id="PTHR46332:SF5">
    <property type="entry name" value="ASPARTATE BETA-HYDROXYLASE DOMAIN CONTAINING 2"/>
    <property type="match status" value="1"/>
</dbReference>
<proteinExistence type="inferred from homology"/>
<evidence type="ECO:0000256" key="1">
    <source>
        <dbReference type="ARBA" id="ARBA00007730"/>
    </source>
</evidence>
<gene>
    <name evidence="6" type="ORF">PACLA_8A060097</name>
</gene>
<keyword evidence="3" id="KW-0560">Oxidoreductase</keyword>
<feature type="domain" description="Aspartyl/asparaginy/proline hydroxylase" evidence="5">
    <location>
        <begin position="149"/>
        <end position="282"/>
    </location>
</feature>
<dbReference type="AlphaFoldDB" id="A0A6S7G2N7"/>
<name>A0A6S7G2N7_PARCT</name>
<dbReference type="InterPro" id="IPR007803">
    <property type="entry name" value="Asp/Arg/Pro-Hydrxlase"/>
</dbReference>
<evidence type="ECO:0000256" key="2">
    <source>
        <dbReference type="ARBA" id="ARBA00022964"/>
    </source>
</evidence>
<comment type="similarity">
    <text evidence="1">Belongs to the aspartyl/asparaginyl beta-hydroxylase family.</text>
</comment>
<feature type="compositionally biased region" description="Basic and acidic residues" evidence="4">
    <location>
        <begin position="21"/>
        <end position="33"/>
    </location>
</feature>
<dbReference type="Gene3D" id="2.60.120.330">
    <property type="entry name" value="B-lactam Antibiotic, Isopenicillin N Synthase, Chain"/>
    <property type="match status" value="1"/>
</dbReference>
<dbReference type="EMBL" id="CACRXK020000507">
    <property type="protein sequence ID" value="CAB3982496.1"/>
    <property type="molecule type" value="Genomic_DNA"/>
</dbReference>